<dbReference type="AlphaFoldDB" id="A0A7W9GQ56"/>
<feature type="domain" description="Peptidase S8/S53" evidence="9">
    <location>
        <begin position="156"/>
        <end position="419"/>
    </location>
</feature>
<dbReference type="InterPro" id="IPR050131">
    <property type="entry name" value="Peptidase_S8_subtilisin-like"/>
</dbReference>
<dbReference type="GO" id="GO:0005886">
    <property type="term" value="C:plasma membrane"/>
    <property type="evidence" value="ECO:0007669"/>
    <property type="project" value="InterPro"/>
</dbReference>
<dbReference type="SUPFAM" id="SSF50969">
    <property type="entry name" value="YVTN repeat-like/Quinoprotein amine dehydrogenase"/>
    <property type="match status" value="1"/>
</dbReference>
<evidence type="ECO:0000256" key="8">
    <source>
        <dbReference type="SAM" id="MobiDB-lite"/>
    </source>
</evidence>
<reference evidence="10 11" key="1">
    <citation type="submission" date="2020-08" db="EMBL/GenBank/DDBJ databases">
        <title>Sequencing the genomes of 1000 actinobacteria strains.</title>
        <authorList>
            <person name="Klenk H.-P."/>
        </authorList>
    </citation>
    <scope>NUCLEOTIDE SEQUENCE [LARGE SCALE GENOMIC DNA]</scope>
    <source>
        <strain evidence="10 11">DSM 102122</strain>
    </source>
</reference>
<dbReference type="InterPro" id="IPR000209">
    <property type="entry name" value="Peptidase_S8/S53_dom"/>
</dbReference>
<dbReference type="Pfam" id="PF00082">
    <property type="entry name" value="Peptidase_S8"/>
    <property type="match status" value="1"/>
</dbReference>
<evidence type="ECO:0000256" key="5">
    <source>
        <dbReference type="ARBA" id="ARBA00022825"/>
    </source>
</evidence>
<keyword evidence="6" id="KW-0472">Membrane</keyword>
<dbReference type="InterPro" id="IPR023828">
    <property type="entry name" value="Peptidase_S8_Ser-AS"/>
</dbReference>
<comment type="caution">
    <text evidence="10">The sequence shown here is derived from an EMBL/GenBank/DDBJ whole genome shotgun (WGS) entry which is preliminary data.</text>
</comment>
<feature type="region of interest" description="Disordered" evidence="8">
    <location>
        <begin position="121"/>
        <end position="155"/>
    </location>
</feature>
<dbReference type="PROSITE" id="PS00138">
    <property type="entry name" value="SUBTILASE_SER"/>
    <property type="match status" value="1"/>
</dbReference>
<sequence length="773" mass="79892">MKRPLLLGIAAVVVVIVVAVVAIVLVTRDDGESPGTADGGVSLTDVLSEDQRALLDTAVPSPDCPDEPVAAPDDESLVALDVLRVDGDCLVATTEYVAADEVDARREALLSEDGVVAAGVVPDVSIDEEDDRRDDQWPLDRLGAEEDSPDLPWPDGDGAVLAVLDTGIDETHPDLGDAVIERRHYPGEGEHDPDGHGTHVTGIAAARRDNGGIIGVAPRVSVLDVPVRLKDVNDNGPSWPTGLAWAVNHGADAVNMSFGGPIPANPDVEEAHNLEVAAAAVYFAVTNDVVVVASGGNCGPSPLTDCDETNQQQNPASLPGVIAVGAVQEDFDLPGYSTRNEFIALVAPGGGDAINTVVSTYPGGGYEGLSGTSQAAPHVAAAAALIRGSAPEASGDDIAQALLDTADLDPLDEEDRLGLGVGHGFLDIRGALEQVLGGEPPATPSADPAEATQAVFVEDDVVFAFDGSSVQRVRELDPGVRLRWADWSADRSTLFGADDGELFSWTGADETLVEAPCSWCSDDGVTPAYLEGVTVDGEAGDFVVGMDYSGLLTWYDAATLDEAGTTTATFPPDAVGSKTLLGAVGGQLLVHESGGAQALERVWLLDPASGAAEISYEIGGINQVPIAVAADDSRVAVVTGYGACGAEVSVLDGGDLTEVAGAPVPEELIYDEVFFNGDVLYATMEVAASDCSALQSGGLWRLDGDQWVEVNELPIGARPLEGIAGSVPQSWLLARSDGSVFDPPLDGTPSPVELPAITDGPWATPTRTEVPWP</sequence>
<keyword evidence="4 7" id="KW-0378">Hydrolase</keyword>
<evidence type="ECO:0000259" key="9">
    <source>
        <dbReference type="Pfam" id="PF00082"/>
    </source>
</evidence>
<dbReference type="InterPro" id="IPR022398">
    <property type="entry name" value="Peptidase_S8_His-AS"/>
</dbReference>
<evidence type="ECO:0000313" key="10">
    <source>
        <dbReference type="EMBL" id="MBB5787656.1"/>
    </source>
</evidence>
<dbReference type="InterPro" id="IPR036852">
    <property type="entry name" value="Peptidase_S8/S53_dom_sf"/>
</dbReference>
<dbReference type="Gene3D" id="3.40.50.200">
    <property type="entry name" value="Peptidase S8/S53 domain"/>
    <property type="match status" value="1"/>
</dbReference>
<accession>A0A7W9GQ56</accession>
<dbReference type="InterPro" id="IPR015500">
    <property type="entry name" value="Peptidase_S8_subtilisin-rel"/>
</dbReference>
<dbReference type="GO" id="GO:0007155">
    <property type="term" value="P:cell adhesion"/>
    <property type="evidence" value="ECO:0007669"/>
    <property type="project" value="InterPro"/>
</dbReference>
<evidence type="ECO:0000256" key="7">
    <source>
        <dbReference type="PROSITE-ProRule" id="PRU01240"/>
    </source>
</evidence>
<keyword evidence="5 7" id="KW-0720">Serine protease</keyword>
<dbReference type="PROSITE" id="PS51892">
    <property type="entry name" value="SUBTILASE"/>
    <property type="match status" value="1"/>
</dbReference>
<dbReference type="EMBL" id="JACHMM010000001">
    <property type="protein sequence ID" value="MBB5787656.1"/>
    <property type="molecule type" value="Genomic_DNA"/>
</dbReference>
<dbReference type="GO" id="GO:0006508">
    <property type="term" value="P:proteolysis"/>
    <property type="evidence" value="ECO:0007669"/>
    <property type="project" value="UniProtKB-KW"/>
</dbReference>
<protein>
    <submittedName>
        <fullName evidence="10">Subtilisin family serine protease</fullName>
    </submittedName>
</protein>
<gene>
    <name evidence="10" type="ORF">HD601_002231</name>
</gene>
<comment type="subcellular location">
    <subcellularLocation>
        <location evidence="1">Membrane</location>
    </subcellularLocation>
</comment>
<organism evidence="10 11">
    <name type="scientific">Jiangella mangrovi</name>
    <dbReference type="NCBI Taxonomy" id="1524084"/>
    <lineage>
        <taxon>Bacteria</taxon>
        <taxon>Bacillati</taxon>
        <taxon>Actinomycetota</taxon>
        <taxon>Actinomycetes</taxon>
        <taxon>Jiangellales</taxon>
        <taxon>Jiangellaceae</taxon>
        <taxon>Jiangella</taxon>
    </lineage>
</organism>
<dbReference type="PRINTS" id="PR00723">
    <property type="entry name" value="SUBTILISIN"/>
</dbReference>
<dbReference type="InterPro" id="IPR011044">
    <property type="entry name" value="Quino_amine_DH_bsu"/>
</dbReference>
<comment type="similarity">
    <text evidence="2 7">Belongs to the peptidase S8 family.</text>
</comment>
<dbReference type="InterPro" id="IPR020894">
    <property type="entry name" value="Cadherin_CS"/>
</dbReference>
<dbReference type="PANTHER" id="PTHR43806">
    <property type="entry name" value="PEPTIDASE S8"/>
    <property type="match status" value="1"/>
</dbReference>
<feature type="active site" description="Charge relay system" evidence="7">
    <location>
        <position position="373"/>
    </location>
</feature>
<dbReference type="SUPFAM" id="SSF52743">
    <property type="entry name" value="Subtilisin-like"/>
    <property type="match status" value="1"/>
</dbReference>
<feature type="active site" description="Charge relay system" evidence="7">
    <location>
        <position position="196"/>
    </location>
</feature>
<evidence type="ECO:0000256" key="3">
    <source>
        <dbReference type="ARBA" id="ARBA00022670"/>
    </source>
</evidence>
<dbReference type="Proteomes" id="UP000542813">
    <property type="component" value="Unassembled WGS sequence"/>
</dbReference>
<name>A0A7W9GQ56_9ACTN</name>
<evidence type="ECO:0000256" key="4">
    <source>
        <dbReference type="ARBA" id="ARBA00022801"/>
    </source>
</evidence>
<evidence type="ECO:0000256" key="1">
    <source>
        <dbReference type="ARBA" id="ARBA00004370"/>
    </source>
</evidence>
<proteinExistence type="inferred from homology"/>
<dbReference type="PANTHER" id="PTHR43806:SF11">
    <property type="entry name" value="CEREVISIN-RELATED"/>
    <property type="match status" value="1"/>
</dbReference>
<dbReference type="RefSeq" id="WP_184821866.1">
    <property type="nucleotide sequence ID" value="NZ_JACHMM010000001.1"/>
</dbReference>
<evidence type="ECO:0000256" key="2">
    <source>
        <dbReference type="ARBA" id="ARBA00011073"/>
    </source>
</evidence>
<keyword evidence="11" id="KW-1185">Reference proteome</keyword>
<dbReference type="PROSITE" id="PS00137">
    <property type="entry name" value="SUBTILASE_HIS"/>
    <property type="match status" value="1"/>
</dbReference>
<feature type="active site" description="Charge relay system" evidence="7">
    <location>
        <position position="165"/>
    </location>
</feature>
<keyword evidence="3 7" id="KW-0645">Protease</keyword>
<dbReference type="GO" id="GO:0004252">
    <property type="term" value="F:serine-type endopeptidase activity"/>
    <property type="evidence" value="ECO:0007669"/>
    <property type="project" value="UniProtKB-UniRule"/>
</dbReference>
<feature type="compositionally biased region" description="Basic and acidic residues" evidence="8">
    <location>
        <begin position="133"/>
        <end position="144"/>
    </location>
</feature>
<dbReference type="PROSITE" id="PS00232">
    <property type="entry name" value="CADHERIN_1"/>
    <property type="match status" value="1"/>
</dbReference>
<evidence type="ECO:0000313" key="11">
    <source>
        <dbReference type="Proteomes" id="UP000542813"/>
    </source>
</evidence>
<evidence type="ECO:0000256" key="6">
    <source>
        <dbReference type="ARBA" id="ARBA00023136"/>
    </source>
</evidence>
<feature type="region of interest" description="Disordered" evidence="8">
    <location>
        <begin position="751"/>
        <end position="773"/>
    </location>
</feature>